<evidence type="ECO:0000313" key="3">
    <source>
        <dbReference type="EMBL" id="GGW42429.1"/>
    </source>
</evidence>
<dbReference type="Gene3D" id="3.30.450.20">
    <property type="entry name" value="PAS domain"/>
    <property type="match status" value="2"/>
</dbReference>
<dbReference type="SUPFAM" id="SSF81606">
    <property type="entry name" value="PP2C-like"/>
    <property type="match status" value="1"/>
</dbReference>
<dbReference type="Proteomes" id="UP000620224">
    <property type="component" value="Unassembled WGS sequence"/>
</dbReference>
<dbReference type="SUPFAM" id="SSF55785">
    <property type="entry name" value="PYP-like sensor domain (PAS domain)"/>
    <property type="match status" value="2"/>
</dbReference>
<dbReference type="SMART" id="SM00091">
    <property type="entry name" value="PAS"/>
    <property type="match status" value="2"/>
</dbReference>
<proteinExistence type="predicted"/>
<dbReference type="FunFam" id="3.30.565.10:FF:000028">
    <property type="entry name" value="PAS sensor protein"/>
    <property type="match status" value="1"/>
</dbReference>
<dbReference type="InterPro" id="IPR001932">
    <property type="entry name" value="PPM-type_phosphatase-like_dom"/>
</dbReference>
<reference evidence="3" key="1">
    <citation type="journal article" date="2014" name="Int. J. Syst. Evol. Microbiol.">
        <title>Complete genome sequence of Corynebacterium casei LMG S-19264T (=DSM 44701T), isolated from a smear-ripened cheese.</title>
        <authorList>
            <consortium name="US DOE Joint Genome Institute (JGI-PGF)"/>
            <person name="Walter F."/>
            <person name="Albersmeier A."/>
            <person name="Kalinowski J."/>
            <person name="Ruckert C."/>
        </authorList>
    </citation>
    <scope>NUCLEOTIDE SEQUENCE</scope>
    <source>
        <strain evidence="3">JCM 4490</strain>
    </source>
</reference>
<dbReference type="InterPro" id="IPR000014">
    <property type="entry name" value="PAS"/>
</dbReference>
<dbReference type="Gene3D" id="3.60.40.10">
    <property type="entry name" value="PPM-type phosphatase domain"/>
    <property type="match status" value="1"/>
</dbReference>
<dbReference type="InterPro" id="IPR013767">
    <property type="entry name" value="PAS_fold"/>
</dbReference>
<dbReference type="GO" id="GO:0006355">
    <property type="term" value="P:regulation of DNA-templated transcription"/>
    <property type="evidence" value="ECO:0007669"/>
    <property type="project" value="InterPro"/>
</dbReference>
<gene>
    <name evidence="3" type="ORF">GCM10010503_18550</name>
</gene>
<dbReference type="InterPro" id="IPR013656">
    <property type="entry name" value="PAS_4"/>
</dbReference>
<dbReference type="Gene3D" id="3.30.450.40">
    <property type="match status" value="1"/>
</dbReference>
<evidence type="ECO:0000259" key="2">
    <source>
        <dbReference type="PROSITE" id="PS50112"/>
    </source>
</evidence>
<dbReference type="GO" id="GO:0016791">
    <property type="term" value="F:phosphatase activity"/>
    <property type="evidence" value="ECO:0007669"/>
    <property type="project" value="TreeGrafter"/>
</dbReference>
<organism evidence="3 4">
    <name type="scientific">Streptomyces lucensis JCM 4490</name>
    <dbReference type="NCBI Taxonomy" id="1306176"/>
    <lineage>
        <taxon>Bacteria</taxon>
        <taxon>Bacillati</taxon>
        <taxon>Actinomycetota</taxon>
        <taxon>Actinomycetes</taxon>
        <taxon>Kitasatosporales</taxon>
        <taxon>Streptomycetaceae</taxon>
        <taxon>Streptomyces</taxon>
    </lineage>
</organism>
<dbReference type="InterPro" id="IPR035965">
    <property type="entry name" value="PAS-like_dom_sf"/>
</dbReference>
<dbReference type="PANTHER" id="PTHR43156:SF2">
    <property type="entry name" value="STAGE II SPORULATION PROTEIN E"/>
    <property type="match status" value="1"/>
</dbReference>
<reference evidence="3" key="2">
    <citation type="submission" date="2020-09" db="EMBL/GenBank/DDBJ databases">
        <authorList>
            <person name="Sun Q."/>
            <person name="Ohkuma M."/>
        </authorList>
    </citation>
    <scope>NUCLEOTIDE SEQUENCE</scope>
    <source>
        <strain evidence="3">JCM 4490</strain>
    </source>
</reference>
<dbReference type="NCBIfam" id="TIGR00229">
    <property type="entry name" value="sensory_box"/>
    <property type="match status" value="2"/>
</dbReference>
<dbReference type="SMART" id="SM00065">
    <property type="entry name" value="GAF"/>
    <property type="match status" value="1"/>
</dbReference>
<dbReference type="InterPro" id="IPR036457">
    <property type="entry name" value="PPM-type-like_dom_sf"/>
</dbReference>
<dbReference type="EMBL" id="BMUE01000003">
    <property type="protein sequence ID" value="GGW42429.1"/>
    <property type="molecule type" value="Genomic_DNA"/>
</dbReference>
<comment type="caution">
    <text evidence="3">The sequence shown here is derived from an EMBL/GenBank/DDBJ whole genome shotgun (WGS) entry which is preliminary data.</text>
</comment>
<keyword evidence="1" id="KW-0378">Hydrolase</keyword>
<dbReference type="Pfam" id="PF08448">
    <property type="entry name" value="PAS_4"/>
    <property type="match status" value="1"/>
</dbReference>
<dbReference type="InterPro" id="IPR036890">
    <property type="entry name" value="HATPase_C_sf"/>
</dbReference>
<dbReference type="Gene3D" id="3.30.565.10">
    <property type="entry name" value="Histidine kinase-like ATPase, C-terminal domain"/>
    <property type="match status" value="1"/>
</dbReference>
<dbReference type="SUPFAM" id="SSF55781">
    <property type="entry name" value="GAF domain-like"/>
    <property type="match status" value="1"/>
</dbReference>
<dbReference type="Pfam" id="PF13581">
    <property type="entry name" value="HATPase_c_2"/>
    <property type="match status" value="1"/>
</dbReference>
<dbReference type="PROSITE" id="PS50112">
    <property type="entry name" value="PAS"/>
    <property type="match status" value="1"/>
</dbReference>
<dbReference type="FunFam" id="3.30.450.40:FF:000035">
    <property type="entry name" value="PAS sensor protein"/>
    <property type="match status" value="1"/>
</dbReference>
<dbReference type="InterPro" id="IPR052016">
    <property type="entry name" value="Bact_Sigma-Reg"/>
</dbReference>
<dbReference type="CDD" id="cd16936">
    <property type="entry name" value="HATPase_RsbW-like"/>
    <property type="match status" value="1"/>
</dbReference>
<dbReference type="CDD" id="cd00130">
    <property type="entry name" value="PAS"/>
    <property type="match status" value="2"/>
</dbReference>
<dbReference type="Pfam" id="PF00989">
    <property type="entry name" value="PAS"/>
    <property type="match status" value="1"/>
</dbReference>
<name>A0A918MPE7_9ACTN</name>
<dbReference type="InterPro" id="IPR003594">
    <property type="entry name" value="HATPase_dom"/>
</dbReference>
<feature type="domain" description="PAS" evidence="2">
    <location>
        <begin position="19"/>
        <end position="74"/>
    </location>
</feature>
<dbReference type="AlphaFoldDB" id="A0A918MPE7"/>
<sequence length="805" mass="86901">MTERTESHDDPFAPHLAALAVLDDRGIVVGWNRRAQELLGHPDTAVLGHPVYEVLDPRDLPAAKEAAASCRRAGGWFGSLNVRHRDGRLVEMGLRAQPLSRGGRIREWLLAGALAADVLEWQRDRAVLDGLYRRCPIGLVVHGPDLTVLRVNRAIERFTGVPAANFRGLPTGHMLLPDDARKAVDRVRQVIETGSPLIYSEQFVRLEWDPARERVAMVSTFRMEDPSGRVLGVAELIEDITERHRAQRRLALLDQAGRRIGTTLDVAETARELAEVTVPHLADHASVDLLHPVTRGEEPVRALAGPVVRVGAAGFGAQQAGPPHPQGRPVEFAPGTPQARCLIEGRPVLEPVLPPDWFSAKGHHGAHAPDPGAHSLIAVPVAARGLVLGVMTLWRSRRPDPFETDDLTLAQELASRAAVAIDNARRFTQQQQTAFTLQSSLLPRLVADQSAVEVALRYLPASAGPGLGGDWFDVIPLSGARVALVVGDVVGRGIHAAATMGRLRTAVHTLASLDLEPDELLSRLDDLVDLLAAEQEAAGERPVNEQVVGATCLYAVYDPVSGRCSVARAGHPLPVMTAPDGQAAPLDLPAGPPLGLGGLPFEAREIELAEGSLLCLYTNGVLGERHIDADTALAKLCAALTRPTDALERTCQAVVDSLVPARPADDVALLIARTRMLPPDHVASWCLPPEPESAARARALTSAKLGEWGLEHLAFTTELIASELVTNVYRYAGGPATLRLIRERRLVCEVSDTSHTSPHLRRARTTDEGGRGLFLVAQMAERWGTRYSREGKTVWTEQPLAGLSI</sequence>
<evidence type="ECO:0000256" key="1">
    <source>
        <dbReference type="ARBA" id="ARBA00022801"/>
    </source>
</evidence>
<dbReference type="RefSeq" id="WP_190014631.1">
    <property type="nucleotide sequence ID" value="NZ_BMUE01000003.1"/>
</dbReference>
<accession>A0A918MPE7</accession>
<dbReference type="Pfam" id="PF07228">
    <property type="entry name" value="SpoIIE"/>
    <property type="match status" value="1"/>
</dbReference>
<protein>
    <recommendedName>
        <fullName evidence="2">PAS domain-containing protein</fullName>
    </recommendedName>
</protein>
<dbReference type="FunFam" id="3.60.40.10:FF:000031">
    <property type="entry name" value="PAS sensor protein"/>
    <property type="match status" value="1"/>
</dbReference>
<dbReference type="PANTHER" id="PTHR43156">
    <property type="entry name" value="STAGE II SPORULATION PROTEIN E-RELATED"/>
    <property type="match status" value="1"/>
</dbReference>
<dbReference type="InterPro" id="IPR003018">
    <property type="entry name" value="GAF"/>
</dbReference>
<dbReference type="InterPro" id="IPR029016">
    <property type="entry name" value="GAF-like_dom_sf"/>
</dbReference>
<evidence type="ECO:0000313" key="4">
    <source>
        <dbReference type="Proteomes" id="UP000620224"/>
    </source>
</evidence>
<dbReference type="Pfam" id="PF13185">
    <property type="entry name" value="GAF_2"/>
    <property type="match status" value="1"/>
</dbReference>
<dbReference type="SMART" id="SM00331">
    <property type="entry name" value="PP2C_SIG"/>
    <property type="match status" value="1"/>
</dbReference>
<keyword evidence="4" id="KW-1185">Reference proteome</keyword>